<dbReference type="InParanoid" id="K5WYY8"/>
<accession>K5WYY8</accession>
<evidence type="ECO:0000313" key="2">
    <source>
        <dbReference type="Proteomes" id="UP000008493"/>
    </source>
</evidence>
<keyword evidence="2" id="KW-1185">Reference proteome</keyword>
<dbReference type="OMA" id="WPEITTT"/>
<dbReference type="EMBL" id="JH971406">
    <property type="protein sequence ID" value="EKM76043.1"/>
    <property type="molecule type" value="Genomic_DNA"/>
</dbReference>
<gene>
    <name evidence="1" type="ORF">AGABI1DRAFT_131759</name>
</gene>
<protein>
    <recommendedName>
        <fullName evidence="3">F-box domain-containing protein</fullName>
    </recommendedName>
</protein>
<dbReference type="GeneID" id="18827515"/>
<dbReference type="KEGG" id="abp:AGABI1DRAFT131759"/>
<dbReference type="AlphaFoldDB" id="K5WYY8"/>
<proteinExistence type="predicted"/>
<evidence type="ECO:0000313" key="1">
    <source>
        <dbReference type="EMBL" id="EKM76043.1"/>
    </source>
</evidence>
<sequence>MLPTHDGTRTFLNFDIWTEIIRKFRWGWLDDQSTRKSKRATLRTISLLSRQLAPLSQSELWRTVSDVKDVARFIVEAEGSNVVSNTSVKFLRQPLDSKCEAQVLRILSYTRTLICLVSTAEEDLDWEFVLMATGRSPLFCNLETIIVDFHGSNLHSGRSIFPVIASSPIKRVIYHSLPAENENSALLLHSNLRMHNAPVTSVVVYGGCHISPGSASRLSYTSASGISLNINSLHLHPSAPGNVALWYLALSSSPNLTHLRLVMRTLISSETLQNVHQLGDETFRFTKLQRLEIHASGQHDDLLSSLDCPSLVAISLRLRSIHSLSTILKSMAQFKRIEQLSIITMSGDHLELRSEDLLPVVNSLNSLRDLELRGVKSRLAEGDVIEILTTRTSMRTLIVSGSESTLLPLSLLFSIAEPLSRQLELLCLPFDFSKISSLQTPPVWPEITTTLKRFTIWDGAQLPDLMMREQLKLTELLRRLFPHARINPLTDNPKTVGRKFVEDLEELRRYISHSVPHTNASRSTLGEGN</sequence>
<dbReference type="RefSeq" id="XP_007333407.1">
    <property type="nucleotide sequence ID" value="XM_007333345.1"/>
</dbReference>
<dbReference type="Proteomes" id="UP000008493">
    <property type="component" value="Unassembled WGS sequence"/>
</dbReference>
<dbReference type="SUPFAM" id="SSF52047">
    <property type="entry name" value="RNI-like"/>
    <property type="match status" value="1"/>
</dbReference>
<dbReference type="HOGENOM" id="CLU_514773_0_0_1"/>
<reference evidence="2" key="1">
    <citation type="journal article" date="2012" name="Proc. Natl. Acad. Sci. U.S.A.">
        <title>Genome sequence of the button mushroom Agaricus bisporus reveals mechanisms governing adaptation to a humic-rich ecological niche.</title>
        <authorList>
            <person name="Morin E."/>
            <person name="Kohler A."/>
            <person name="Baker A.R."/>
            <person name="Foulongne-Oriol M."/>
            <person name="Lombard V."/>
            <person name="Nagy L.G."/>
            <person name="Ohm R.A."/>
            <person name="Patyshakuliyeva A."/>
            <person name="Brun A."/>
            <person name="Aerts A.L."/>
            <person name="Bailey A.M."/>
            <person name="Billette C."/>
            <person name="Coutinho P.M."/>
            <person name="Deakin G."/>
            <person name="Doddapaneni H."/>
            <person name="Floudas D."/>
            <person name="Grimwood J."/>
            <person name="Hilden K."/>
            <person name="Kuees U."/>
            <person name="LaButti K.M."/>
            <person name="Lapidus A."/>
            <person name="Lindquist E.A."/>
            <person name="Lucas S.M."/>
            <person name="Murat C."/>
            <person name="Riley R.W."/>
            <person name="Salamov A.A."/>
            <person name="Schmutz J."/>
            <person name="Subramanian V."/>
            <person name="Woesten H.A.B."/>
            <person name="Xu J."/>
            <person name="Eastwood D.C."/>
            <person name="Foster G.D."/>
            <person name="Sonnenberg A.S."/>
            <person name="Cullen D."/>
            <person name="de Vries R.P."/>
            <person name="Lundell T."/>
            <person name="Hibbett D.S."/>
            <person name="Henrissat B."/>
            <person name="Burton K.S."/>
            <person name="Kerrigan R.W."/>
            <person name="Challen M.P."/>
            <person name="Grigoriev I.V."/>
            <person name="Martin F."/>
        </authorList>
    </citation>
    <scope>NUCLEOTIDE SEQUENCE [LARGE SCALE GENOMIC DNA]</scope>
    <source>
        <strain evidence="2">JB137-S8 / ATCC MYA-4627 / FGSC 10392</strain>
    </source>
</reference>
<evidence type="ECO:0008006" key="3">
    <source>
        <dbReference type="Google" id="ProtNLM"/>
    </source>
</evidence>
<dbReference type="OrthoDB" id="3119242at2759"/>
<organism evidence="1 2">
    <name type="scientific">Agaricus bisporus var. burnettii (strain JB137-S8 / ATCC MYA-4627 / FGSC 10392)</name>
    <name type="common">White button mushroom</name>
    <dbReference type="NCBI Taxonomy" id="597362"/>
    <lineage>
        <taxon>Eukaryota</taxon>
        <taxon>Fungi</taxon>
        <taxon>Dikarya</taxon>
        <taxon>Basidiomycota</taxon>
        <taxon>Agaricomycotina</taxon>
        <taxon>Agaricomycetes</taxon>
        <taxon>Agaricomycetidae</taxon>
        <taxon>Agaricales</taxon>
        <taxon>Agaricineae</taxon>
        <taxon>Agaricaceae</taxon>
        <taxon>Agaricus</taxon>
    </lineage>
</organism>
<name>K5WYY8_AGABU</name>